<keyword evidence="5 8" id="KW-0560">Oxidoreductase</keyword>
<feature type="binding site" evidence="8">
    <location>
        <position position="78"/>
    </location>
    <ligand>
        <name>NADP(+)</name>
        <dbReference type="ChEBI" id="CHEBI:58349"/>
    </ligand>
</feature>
<feature type="binding site" evidence="8">
    <location>
        <position position="62"/>
    </location>
    <ligand>
        <name>shikimate</name>
        <dbReference type="ChEBI" id="CHEBI:36208"/>
    </ligand>
</feature>
<dbReference type="InterPro" id="IPR006151">
    <property type="entry name" value="Shikm_DH/Glu-tRNA_Rdtase"/>
</dbReference>
<feature type="domain" description="Shikimate dehydrogenase substrate binding N-terminal" evidence="10">
    <location>
        <begin position="7"/>
        <end position="89"/>
    </location>
</feature>
<sequence>MTDRYAVFGNPVSHSRSPDIHHAFAVQRGENLSYERIEAPLDGFAESVGAFFQAGGKGANITVPFKEQAHDLCDVLTERARQAGAVNTLWQEQGKWHGDNTDGAGLVTDLCDNQGWELQGRRILILGAGGAVRGVLGPLLARKPVALTIANRTVARARNLVTLFQNPHCPVAAAGLEELGGDFDVIINAISAGLQGEMPALPVSLVHRDTVAYDMVYGRQPTPFMRWADAAGAAGVCDGLGMLVEQAAEAFQVWRGWRPDTRPVLNSLRSAS</sequence>
<feature type="domain" description="SDH C-terminal" evidence="11">
    <location>
        <begin position="239"/>
        <end position="269"/>
    </location>
</feature>
<dbReference type="EMBL" id="ARXS01000006">
    <property type="protein sequence ID" value="MCU5782075.1"/>
    <property type="molecule type" value="Genomic_DNA"/>
</dbReference>
<dbReference type="Proteomes" id="UP001064106">
    <property type="component" value="Unassembled WGS sequence"/>
</dbReference>
<evidence type="ECO:0000259" key="10">
    <source>
        <dbReference type="Pfam" id="PF08501"/>
    </source>
</evidence>
<accession>A0ABT2QX25</accession>
<dbReference type="EC" id="1.1.1.25" evidence="2 8"/>
<feature type="binding site" evidence="8">
    <location>
        <begin position="151"/>
        <end position="156"/>
    </location>
    <ligand>
        <name>NADP(+)</name>
        <dbReference type="ChEBI" id="CHEBI:58349"/>
    </ligand>
</feature>
<gene>
    <name evidence="8" type="primary">aroE</name>
    <name evidence="12" type="ORF">MA04_01375</name>
</gene>
<dbReference type="Gene3D" id="3.40.50.720">
    <property type="entry name" value="NAD(P)-binding Rossmann-like Domain"/>
    <property type="match status" value="1"/>
</dbReference>
<keyword evidence="3 8" id="KW-0028">Amino-acid biosynthesis</keyword>
<evidence type="ECO:0000256" key="2">
    <source>
        <dbReference type="ARBA" id="ARBA00012962"/>
    </source>
</evidence>
<dbReference type="SUPFAM" id="SSF53223">
    <property type="entry name" value="Aminoacid dehydrogenase-like, N-terminal domain"/>
    <property type="match status" value="1"/>
</dbReference>
<dbReference type="CDD" id="cd01065">
    <property type="entry name" value="NAD_bind_Shikimate_DH"/>
    <property type="match status" value="1"/>
</dbReference>
<evidence type="ECO:0000313" key="12">
    <source>
        <dbReference type="EMBL" id="MCU5782075.1"/>
    </source>
</evidence>
<comment type="caution">
    <text evidence="12">The sequence shown here is derived from an EMBL/GenBank/DDBJ whole genome shotgun (WGS) entry which is preliminary data.</text>
</comment>
<feature type="binding site" evidence="8">
    <location>
        <position position="246"/>
    </location>
    <ligand>
        <name>shikimate</name>
        <dbReference type="ChEBI" id="CHEBI:36208"/>
    </ligand>
</feature>
<evidence type="ECO:0000256" key="1">
    <source>
        <dbReference type="ARBA" id="ARBA00004871"/>
    </source>
</evidence>
<reference evidence="12" key="1">
    <citation type="submission" date="2012-09" db="EMBL/GenBank/DDBJ databases">
        <title>Genome Sequence of alkane-degrading Bacterium Alcanivorax balearicus MACL04.</title>
        <authorList>
            <person name="Lai Q."/>
            <person name="Shao Z."/>
        </authorList>
    </citation>
    <scope>NUCLEOTIDE SEQUENCE</scope>
    <source>
        <strain evidence="12">MACL04</strain>
    </source>
</reference>
<keyword evidence="4 8" id="KW-0521">NADP</keyword>
<feature type="binding site" evidence="8">
    <location>
        <position position="87"/>
    </location>
    <ligand>
        <name>shikimate</name>
        <dbReference type="ChEBI" id="CHEBI:36208"/>
    </ligand>
</feature>
<evidence type="ECO:0000256" key="4">
    <source>
        <dbReference type="ARBA" id="ARBA00022857"/>
    </source>
</evidence>
<evidence type="ECO:0000256" key="5">
    <source>
        <dbReference type="ARBA" id="ARBA00023002"/>
    </source>
</evidence>
<dbReference type="PANTHER" id="PTHR21089:SF1">
    <property type="entry name" value="BIFUNCTIONAL 3-DEHYDROQUINATE DEHYDRATASE_SHIKIMATE DEHYDROGENASE, CHLOROPLASTIC"/>
    <property type="match status" value="1"/>
</dbReference>
<dbReference type="NCBIfam" id="NF001310">
    <property type="entry name" value="PRK00258.1-2"/>
    <property type="match status" value="1"/>
</dbReference>
<dbReference type="Gene3D" id="3.40.50.10860">
    <property type="entry name" value="Leucine Dehydrogenase, chain A, domain 1"/>
    <property type="match status" value="1"/>
</dbReference>
<dbReference type="InterPro" id="IPR041121">
    <property type="entry name" value="SDH_C"/>
</dbReference>
<dbReference type="Pfam" id="PF08501">
    <property type="entry name" value="Shikimate_dh_N"/>
    <property type="match status" value="1"/>
</dbReference>
<dbReference type="InterPro" id="IPR013708">
    <property type="entry name" value="Shikimate_DH-bd_N"/>
</dbReference>
<dbReference type="InterPro" id="IPR011342">
    <property type="entry name" value="Shikimate_DH"/>
</dbReference>
<keyword evidence="6 8" id="KW-0057">Aromatic amino acid biosynthesis</keyword>
<evidence type="ECO:0000259" key="9">
    <source>
        <dbReference type="Pfam" id="PF01488"/>
    </source>
</evidence>
<dbReference type="HAMAP" id="MF_00222">
    <property type="entry name" value="Shikimate_DH_AroE"/>
    <property type="match status" value="1"/>
</dbReference>
<feature type="binding site" evidence="8">
    <location>
        <position position="102"/>
    </location>
    <ligand>
        <name>shikimate</name>
        <dbReference type="ChEBI" id="CHEBI:36208"/>
    </ligand>
</feature>
<protein>
    <recommendedName>
        <fullName evidence="2 8">Shikimate dehydrogenase (NADP(+))</fullName>
        <shortName evidence="8">SDH</shortName>
        <ecNumber evidence="2 8">1.1.1.25</ecNumber>
    </recommendedName>
</protein>
<evidence type="ECO:0000256" key="6">
    <source>
        <dbReference type="ARBA" id="ARBA00023141"/>
    </source>
</evidence>
<evidence type="ECO:0000259" key="11">
    <source>
        <dbReference type="Pfam" id="PF18317"/>
    </source>
</evidence>
<feature type="binding site" evidence="8">
    <location>
        <position position="239"/>
    </location>
    <ligand>
        <name>NADP(+)</name>
        <dbReference type="ChEBI" id="CHEBI:58349"/>
    </ligand>
</feature>
<name>A0ABT2QX25_9GAMM</name>
<evidence type="ECO:0000256" key="3">
    <source>
        <dbReference type="ARBA" id="ARBA00022605"/>
    </source>
</evidence>
<dbReference type="InterPro" id="IPR036291">
    <property type="entry name" value="NAD(P)-bd_dom_sf"/>
</dbReference>
<keyword evidence="13" id="KW-1185">Reference proteome</keyword>
<feature type="binding site" evidence="8">
    <location>
        <begin position="127"/>
        <end position="131"/>
    </location>
    <ligand>
        <name>NADP(+)</name>
        <dbReference type="ChEBI" id="CHEBI:58349"/>
    </ligand>
</feature>
<dbReference type="RefSeq" id="WP_163124561.1">
    <property type="nucleotide sequence ID" value="NZ_ARXS01000006.1"/>
</dbReference>
<comment type="subunit">
    <text evidence="8">Homodimer.</text>
</comment>
<comment type="catalytic activity">
    <reaction evidence="7 8">
        <text>shikimate + NADP(+) = 3-dehydroshikimate + NADPH + H(+)</text>
        <dbReference type="Rhea" id="RHEA:17737"/>
        <dbReference type="ChEBI" id="CHEBI:15378"/>
        <dbReference type="ChEBI" id="CHEBI:16630"/>
        <dbReference type="ChEBI" id="CHEBI:36208"/>
        <dbReference type="ChEBI" id="CHEBI:57783"/>
        <dbReference type="ChEBI" id="CHEBI:58349"/>
        <dbReference type="EC" id="1.1.1.25"/>
    </reaction>
</comment>
<comment type="pathway">
    <text evidence="1 8">Metabolic intermediate biosynthesis; chorismate biosynthesis; chorismate from D-erythrose 4-phosphate and phosphoenolpyruvate: step 4/7.</text>
</comment>
<dbReference type="InterPro" id="IPR046346">
    <property type="entry name" value="Aminoacid_DH-like_N_sf"/>
</dbReference>
<feature type="binding site" evidence="8">
    <location>
        <begin position="15"/>
        <end position="17"/>
    </location>
    <ligand>
        <name>shikimate</name>
        <dbReference type="ChEBI" id="CHEBI:36208"/>
    </ligand>
</feature>
<feature type="active site" description="Proton acceptor" evidence="8">
    <location>
        <position position="66"/>
    </location>
</feature>
<comment type="similarity">
    <text evidence="8">Belongs to the shikimate dehydrogenase family.</text>
</comment>
<evidence type="ECO:0000256" key="8">
    <source>
        <dbReference type="HAMAP-Rule" id="MF_00222"/>
    </source>
</evidence>
<organism evidence="12 13">
    <name type="scientific">Alloalcanivorax balearicus MACL04</name>
    <dbReference type="NCBI Taxonomy" id="1177182"/>
    <lineage>
        <taxon>Bacteria</taxon>
        <taxon>Pseudomonadati</taxon>
        <taxon>Pseudomonadota</taxon>
        <taxon>Gammaproteobacteria</taxon>
        <taxon>Oceanospirillales</taxon>
        <taxon>Alcanivoracaceae</taxon>
        <taxon>Alloalcanivorax</taxon>
    </lineage>
</organism>
<feature type="domain" description="Quinate/shikimate 5-dehydrogenase/glutamyl-tRNA reductase" evidence="9">
    <location>
        <begin position="117"/>
        <end position="192"/>
    </location>
</feature>
<dbReference type="InterPro" id="IPR022893">
    <property type="entry name" value="Shikimate_DH_fam"/>
</dbReference>
<dbReference type="NCBIfam" id="TIGR00507">
    <property type="entry name" value="aroE"/>
    <property type="match status" value="1"/>
</dbReference>
<feature type="binding site" evidence="8">
    <location>
        <position position="217"/>
    </location>
    <ligand>
        <name>shikimate</name>
        <dbReference type="ChEBI" id="CHEBI:36208"/>
    </ligand>
</feature>
<proteinExistence type="inferred from homology"/>
<dbReference type="Pfam" id="PF18317">
    <property type="entry name" value="SDH_C"/>
    <property type="match status" value="1"/>
</dbReference>
<dbReference type="SUPFAM" id="SSF51735">
    <property type="entry name" value="NAD(P)-binding Rossmann-fold domains"/>
    <property type="match status" value="1"/>
</dbReference>
<feature type="binding site" evidence="8">
    <location>
        <position position="215"/>
    </location>
    <ligand>
        <name>NADP(+)</name>
        <dbReference type="ChEBI" id="CHEBI:58349"/>
    </ligand>
</feature>
<evidence type="ECO:0000313" key="13">
    <source>
        <dbReference type="Proteomes" id="UP001064106"/>
    </source>
</evidence>
<dbReference type="PANTHER" id="PTHR21089">
    <property type="entry name" value="SHIKIMATE DEHYDROGENASE"/>
    <property type="match status" value="1"/>
</dbReference>
<evidence type="ECO:0000256" key="7">
    <source>
        <dbReference type="ARBA" id="ARBA00049442"/>
    </source>
</evidence>
<comment type="function">
    <text evidence="8">Involved in the biosynthesis of the chorismate, which leads to the biosynthesis of aromatic amino acids. Catalyzes the reversible NADPH linked reduction of 3-dehydroshikimate (DHSA) to yield shikimate (SA).</text>
</comment>
<dbReference type="Pfam" id="PF01488">
    <property type="entry name" value="Shikimate_DH"/>
    <property type="match status" value="1"/>
</dbReference>